<feature type="transmembrane region" description="Helical" evidence="7">
    <location>
        <begin position="300"/>
        <end position="319"/>
    </location>
</feature>
<keyword evidence="6 7" id="KW-0472">Membrane</keyword>
<keyword evidence="4 9" id="KW-0808">Transferase</keyword>
<keyword evidence="5 9" id="KW-0418">Kinase</keyword>
<dbReference type="Proteomes" id="UP001596113">
    <property type="component" value="Unassembled WGS sequence"/>
</dbReference>
<comment type="caution">
    <text evidence="9">The sequence shown here is derived from an EMBL/GenBank/DDBJ whole genome shotgun (WGS) entry which is preliminary data.</text>
</comment>
<organism evidence="9 10">
    <name type="scientific">Cohnella soli</name>
    <dbReference type="NCBI Taxonomy" id="425005"/>
    <lineage>
        <taxon>Bacteria</taxon>
        <taxon>Bacillati</taxon>
        <taxon>Bacillota</taxon>
        <taxon>Bacilli</taxon>
        <taxon>Bacillales</taxon>
        <taxon>Paenibacillaceae</taxon>
        <taxon>Cohnella</taxon>
    </lineage>
</organism>
<reference evidence="10" key="1">
    <citation type="journal article" date="2019" name="Int. J. Syst. Evol. Microbiol.">
        <title>The Global Catalogue of Microorganisms (GCM) 10K type strain sequencing project: providing services to taxonomists for standard genome sequencing and annotation.</title>
        <authorList>
            <consortium name="The Broad Institute Genomics Platform"/>
            <consortium name="The Broad Institute Genome Sequencing Center for Infectious Disease"/>
            <person name="Wu L."/>
            <person name="Ma J."/>
        </authorList>
    </citation>
    <scope>NUCLEOTIDE SEQUENCE [LARGE SCALE GENOMIC DNA]</scope>
    <source>
        <strain evidence="10">CGMCC 1.18575</strain>
    </source>
</reference>
<keyword evidence="7" id="KW-1133">Transmembrane helix</keyword>
<proteinExistence type="predicted"/>
<evidence type="ECO:0000256" key="4">
    <source>
        <dbReference type="ARBA" id="ARBA00022679"/>
    </source>
</evidence>
<name>A0ABW0HV78_9BACL</name>
<dbReference type="RefSeq" id="WP_378133990.1">
    <property type="nucleotide sequence ID" value="NZ_JBHSMI010000025.1"/>
</dbReference>
<dbReference type="InterPro" id="IPR003660">
    <property type="entry name" value="HAMP_dom"/>
</dbReference>
<dbReference type="PANTHER" id="PTHR34220">
    <property type="entry name" value="SENSOR HISTIDINE KINASE YPDA"/>
    <property type="match status" value="1"/>
</dbReference>
<dbReference type="PANTHER" id="PTHR34220:SF7">
    <property type="entry name" value="SENSOR HISTIDINE KINASE YPDA"/>
    <property type="match status" value="1"/>
</dbReference>
<evidence type="ECO:0000256" key="2">
    <source>
        <dbReference type="ARBA" id="ARBA00022475"/>
    </source>
</evidence>
<protein>
    <submittedName>
        <fullName evidence="9">Sensor histidine kinase</fullName>
        <ecNumber evidence="9">2.7.13.3</ecNumber>
    </submittedName>
</protein>
<comment type="subcellular location">
    <subcellularLocation>
        <location evidence="1">Cell membrane</location>
        <topology evidence="1">Multi-pass membrane protein</topology>
    </subcellularLocation>
</comment>
<dbReference type="Pfam" id="PF06580">
    <property type="entry name" value="His_kinase"/>
    <property type="match status" value="1"/>
</dbReference>
<evidence type="ECO:0000259" key="8">
    <source>
        <dbReference type="PROSITE" id="PS50885"/>
    </source>
</evidence>
<dbReference type="Gene3D" id="6.10.340.10">
    <property type="match status" value="1"/>
</dbReference>
<dbReference type="PROSITE" id="PS50885">
    <property type="entry name" value="HAMP"/>
    <property type="match status" value="1"/>
</dbReference>
<dbReference type="EMBL" id="JBHSMI010000025">
    <property type="protein sequence ID" value="MFC5404057.1"/>
    <property type="molecule type" value="Genomic_DNA"/>
</dbReference>
<dbReference type="EC" id="2.7.13.3" evidence="9"/>
<evidence type="ECO:0000256" key="3">
    <source>
        <dbReference type="ARBA" id="ARBA00022553"/>
    </source>
</evidence>
<dbReference type="InterPro" id="IPR010559">
    <property type="entry name" value="Sig_transdc_His_kin_internal"/>
</dbReference>
<evidence type="ECO:0000256" key="6">
    <source>
        <dbReference type="ARBA" id="ARBA00023136"/>
    </source>
</evidence>
<evidence type="ECO:0000313" key="9">
    <source>
        <dbReference type="EMBL" id="MFC5404057.1"/>
    </source>
</evidence>
<keyword evidence="10" id="KW-1185">Reference proteome</keyword>
<dbReference type="InterPro" id="IPR036890">
    <property type="entry name" value="HATPase_C_sf"/>
</dbReference>
<evidence type="ECO:0000256" key="5">
    <source>
        <dbReference type="ARBA" id="ARBA00022777"/>
    </source>
</evidence>
<evidence type="ECO:0000313" key="10">
    <source>
        <dbReference type="Proteomes" id="UP001596113"/>
    </source>
</evidence>
<dbReference type="InterPro" id="IPR050640">
    <property type="entry name" value="Bact_2-comp_sensor_kinase"/>
</dbReference>
<keyword evidence="3" id="KW-0597">Phosphoprotein</keyword>
<dbReference type="GO" id="GO:0004673">
    <property type="term" value="F:protein histidine kinase activity"/>
    <property type="evidence" value="ECO:0007669"/>
    <property type="project" value="UniProtKB-EC"/>
</dbReference>
<keyword evidence="7" id="KW-0812">Transmembrane</keyword>
<dbReference type="Pfam" id="PF02518">
    <property type="entry name" value="HATPase_c"/>
    <property type="match status" value="1"/>
</dbReference>
<sequence>MFSFRTFQAKLFITYSIFLLIFTLIISVPMYFYLKHATEKNIIVGTQNTVSGISDNLDSYSRQYENMTMQIYLKNNPAYSNVIQSLQNLKSPRNDKEKLESYNSIENSIAILSAINSNVYRINIFNAAGLFFSNKPSDSPKDRISADHWLQKSRSAQGATVVGYFNSDRWVDSESPHVFSFMRMIKWAGTEIGYLEVQFIADDLISPDKLENLPGNTFAIFSDNDVLYYKSNEAGKNAFSQQIEAYRQVTTGKANGHYRLKNNGAKEIVVYQHAKNTSYTLLYAVPESRLFAPLQVFRNVTFLSIFALILLSILVFYILSKALTYPIKKLKKVIDTIDLDDKKIKISNEFRMDEIELLNRSFLSMNDRLQQSLEETVRFRTLQIQSHFEVLQAQINPHFLFNMLGVITIFSEEEGATKAAGVSEKLADFLRYTIIQADPITTLEQELKFVQDYLELMKTRYKHRLQFELTVPEEMNTILIPKLTLQPLVENAIHHGFQDIDRGLVVTISGHIEANRWYLTIRDNGKGMDPARLEVLNQEMQAYSDGLDSTTTQGERLALGGMGIISTYTRIRLYYKTLIDFKIGNNEQYGTYITISGFFQEAAVKGERQ</sequence>
<evidence type="ECO:0000256" key="7">
    <source>
        <dbReference type="SAM" id="Phobius"/>
    </source>
</evidence>
<keyword evidence="2" id="KW-1003">Cell membrane</keyword>
<accession>A0ABW0HV78</accession>
<dbReference type="SUPFAM" id="SSF55874">
    <property type="entry name" value="ATPase domain of HSP90 chaperone/DNA topoisomerase II/histidine kinase"/>
    <property type="match status" value="1"/>
</dbReference>
<dbReference type="Gene3D" id="3.30.565.10">
    <property type="entry name" value="Histidine kinase-like ATPase, C-terminal domain"/>
    <property type="match status" value="1"/>
</dbReference>
<feature type="domain" description="HAMP" evidence="8">
    <location>
        <begin position="321"/>
        <end position="374"/>
    </location>
</feature>
<evidence type="ECO:0000256" key="1">
    <source>
        <dbReference type="ARBA" id="ARBA00004651"/>
    </source>
</evidence>
<feature type="transmembrane region" description="Helical" evidence="7">
    <location>
        <begin position="12"/>
        <end position="34"/>
    </location>
</feature>
<dbReference type="InterPro" id="IPR003594">
    <property type="entry name" value="HATPase_dom"/>
</dbReference>
<dbReference type="CDD" id="cd06225">
    <property type="entry name" value="HAMP"/>
    <property type="match status" value="1"/>
</dbReference>
<gene>
    <name evidence="9" type="ORF">ACFPOF_15040</name>
</gene>